<feature type="compositionally biased region" description="Polar residues" evidence="1">
    <location>
        <begin position="162"/>
        <end position="189"/>
    </location>
</feature>
<feature type="compositionally biased region" description="Low complexity" evidence="1">
    <location>
        <begin position="66"/>
        <end position="79"/>
    </location>
</feature>
<feature type="compositionally biased region" description="Basic and acidic residues" evidence="1">
    <location>
        <begin position="222"/>
        <end position="233"/>
    </location>
</feature>
<dbReference type="Proteomes" id="UP000521943">
    <property type="component" value="Unassembled WGS sequence"/>
</dbReference>
<feature type="region of interest" description="Disordered" evidence="1">
    <location>
        <begin position="288"/>
        <end position="322"/>
    </location>
</feature>
<name>A0A8H6LSP7_9AGAR</name>
<protein>
    <submittedName>
        <fullName evidence="2">Uncharacterized protein</fullName>
    </submittedName>
</protein>
<feature type="region of interest" description="Disordered" evidence="1">
    <location>
        <begin position="215"/>
        <end position="257"/>
    </location>
</feature>
<evidence type="ECO:0000313" key="2">
    <source>
        <dbReference type="EMBL" id="KAF6742338.1"/>
    </source>
</evidence>
<evidence type="ECO:0000313" key="3">
    <source>
        <dbReference type="Proteomes" id="UP000521943"/>
    </source>
</evidence>
<dbReference type="EMBL" id="JACGCI010000187">
    <property type="protein sequence ID" value="KAF6742338.1"/>
    <property type="molecule type" value="Genomic_DNA"/>
</dbReference>
<feature type="compositionally biased region" description="Polar residues" evidence="1">
    <location>
        <begin position="110"/>
        <end position="120"/>
    </location>
</feature>
<feature type="region of interest" description="Disordered" evidence="1">
    <location>
        <begin position="622"/>
        <end position="653"/>
    </location>
</feature>
<dbReference type="OrthoDB" id="2664977at2759"/>
<gene>
    <name evidence="2" type="ORF">DFP72DRAFT_860602</name>
</gene>
<feature type="compositionally biased region" description="Gly residues" evidence="1">
    <location>
        <begin position="641"/>
        <end position="653"/>
    </location>
</feature>
<organism evidence="2 3">
    <name type="scientific">Ephemerocybe angulata</name>
    <dbReference type="NCBI Taxonomy" id="980116"/>
    <lineage>
        <taxon>Eukaryota</taxon>
        <taxon>Fungi</taxon>
        <taxon>Dikarya</taxon>
        <taxon>Basidiomycota</taxon>
        <taxon>Agaricomycotina</taxon>
        <taxon>Agaricomycetes</taxon>
        <taxon>Agaricomycetidae</taxon>
        <taxon>Agaricales</taxon>
        <taxon>Agaricineae</taxon>
        <taxon>Psathyrellaceae</taxon>
        <taxon>Ephemerocybe</taxon>
    </lineage>
</organism>
<sequence length="653" mass="70940">MPDAKTSASVSKYHHPSTQANRPATRAVSYSKATQAGLLANPTNTAIAVDPTRQAQAASLTGYGFTAPQPHTQTTTADTQARKNEAIKKGLMPLSQMPTPGSKKHLHSEVSGSTAPSSVPSKKAQLDVDAINTSPDPPELPTQGVIPDKYIAPGDEDDVFTYNDNAELSQARATQGSPDNTSAASSTSVKTEDTNEYDQCFDDVDFDIGDMELLSDNLPQEGKGKGRERDPESRPSNTQQPPANTPAPATRVKTQAEQEDEDLMNAILNPNVPMPEYGGWGSLADSIHAIPTTAPPPEPQPPASPYAVTNTEATGRKPPSIDGKEIIGHITEASRKHAEHAGGKKLYAIVIHDANTVEDIIRGDLVTGGLREYLGEDAIFETSAIECNNPPRDYKGPVPVLVSHMSPENSTKCKERVHFDTAQGSFYILDFDIPITPFIMCFRDLTIHLTEDPKVAAVKVAKMVRDKLATVNTFQFLIAQHGDAMPDVSPKKHGEVALSSIYAEGYEITNKNQEMILIWNIYMTPWTKDTAMHYRFITAIKKYWYLSLGSIKKERQPCRGDWHCNTCKGLDHPTGLCPLLKTPGYIGYNIVNPPRKPQPGPSTGPSPAMAFFNYEDHGSLSMHSPQRGYGNRGRGGRGRGGRGSSRGNYRGGV</sequence>
<comment type="caution">
    <text evidence="2">The sequence shown here is derived from an EMBL/GenBank/DDBJ whole genome shotgun (WGS) entry which is preliminary data.</text>
</comment>
<keyword evidence="3" id="KW-1185">Reference proteome</keyword>
<feature type="compositionally biased region" description="Pro residues" evidence="1">
    <location>
        <begin position="293"/>
        <end position="304"/>
    </location>
</feature>
<evidence type="ECO:0000256" key="1">
    <source>
        <dbReference type="SAM" id="MobiDB-lite"/>
    </source>
</evidence>
<proteinExistence type="predicted"/>
<accession>A0A8H6LSP7</accession>
<dbReference type="AlphaFoldDB" id="A0A8H6LSP7"/>
<feature type="region of interest" description="Disordered" evidence="1">
    <location>
        <begin position="1"/>
        <end position="196"/>
    </location>
</feature>
<reference evidence="2 3" key="1">
    <citation type="submission" date="2020-07" db="EMBL/GenBank/DDBJ databases">
        <title>Comparative genomics of pyrophilous fungi reveals a link between fire events and developmental genes.</title>
        <authorList>
            <consortium name="DOE Joint Genome Institute"/>
            <person name="Steindorff A.S."/>
            <person name="Carver A."/>
            <person name="Calhoun S."/>
            <person name="Stillman K."/>
            <person name="Liu H."/>
            <person name="Lipzen A."/>
            <person name="Pangilinan J."/>
            <person name="Labutti K."/>
            <person name="Bruns T.D."/>
            <person name="Grigoriev I.V."/>
        </authorList>
    </citation>
    <scope>NUCLEOTIDE SEQUENCE [LARGE SCALE GENOMIC DNA]</scope>
    <source>
        <strain evidence="2 3">CBS 144469</strain>
    </source>
</reference>
<feature type="compositionally biased region" description="Polar residues" evidence="1">
    <location>
        <begin position="1"/>
        <end position="22"/>
    </location>
</feature>
<feature type="compositionally biased region" description="Low complexity" evidence="1">
    <location>
        <begin position="237"/>
        <end position="250"/>
    </location>
</feature>